<evidence type="ECO:0000313" key="3">
    <source>
        <dbReference type="EMBL" id="MCU7551237.1"/>
    </source>
</evidence>
<dbReference type="NCBIfam" id="TIGR04519">
    <property type="entry name" value="MoCo_extend_TAT"/>
    <property type="match status" value="1"/>
</dbReference>
<reference evidence="3" key="1">
    <citation type="submission" date="2022-09" db="EMBL/GenBank/DDBJ databases">
        <authorList>
            <person name="Yuan C."/>
            <person name="Ke Z."/>
        </authorList>
    </citation>
    <scope>NUCLEOTIDE SEQUENCE</scope>
    <source>
        <strain evidence="3">LB-8</strain>
    </source>
</reference>
<organism evidence="3 4">
    <name type="scientific">Paraflavisolibacter caeni</name>
    <dbReference type="NCBI Taxonomy" id="2982496"/>
    <lineage>
        <taxon>Bacteria</taxon>
        <taxon>Pseudomonadati</taxon>
        <taxon>Bacteroidota</taxon>
        <taxon>Chitinophagia</taxon>
        <taxon>Chitinophagales</taxon>
        <taxon>Chitinophagaceae</taxon>
        <taxon>Paraflavisolibacter</taxon>
    </lineage>
</organism>
<dbReference type="AlphaFoldDB" id="A0A9X2XYY5"/>
<dbReference type="Pfam" id="PF13247">
    <property type="entry name" value="Fer4_11"/>
    <property type="match status" value="1"/>
</dbReference>
<dbReference type="Proteomes" id="UP001155483">
    <property type="component" value="Unassembled WGS sequence"/>
</dbReference>
<dbReference type="PANTHER" id="PTHR42783:SF3">
    <property type="entry name" value="GLUTAMATE SYNTHASE [NADPH] SMALL CHAIN-RELATED"/>
    <property type="match status" value="1"/>
</dbReference>
<dbReference type="PROSITE" id="PS51379">
    <property type="entry name" value="4FE4S_FER_2"/>
    <property type="match status" value="3"/>
</dbReference>
<dbReference type="Gene3D" id="3.30.200.210">
    <property type="match status" value="1"/>
</dbReference>
<dbReference type="InterPro" id="IPR030948">
    <property type="entry name" value="TAT_var_transloc_signal_dom"/>
</dbReference>
<dbReference type="Pfam" id="PF12797">
    <property type="entry name" value="Fer4_2"/>
    <property type="match status" value="1"/>
</dbReference>
<dbReference type="EMBL" id="JAOTIF010000019">
    <property type="protein sequence ID" value="MCU7551237.1"/>
    <property type="molecule type" value="Genomic_DNA"/>
</dbReference>
<comment type="caution">
    <text evidence="3">The sequence shown here is derived from an EMBL/GenBank/DDBJ whole genome shotgun (WGS) entry which is preliminary data.</text>
</comment>
<gene>
    <name evidence="3" type="ORF">OCK74_19100</name>
</gene>
<dbReference type="Gene3D" id="3.30.2070.10">
    <property type="entry name" value="Formate dehydrogenase/DMSO reductase"/>
    <property type="match status" value="1"/>
</dbReference>
<evidence type="ECO:0000256" key="1">
    <source>
        <dbReference type="SAM" id="MobiDB-lite"/>
    </source>
</evidence>
<dbReference type="InterPro" id="IPR017896">
    <property type="entry name" value="4Fe4S_Fe-S-bd"/>
</dbReference>
<reference evidence="3" key="2">
    <citation type="submission" date="2023-04" db="EMBL/GenBank/DDBJ databases">
        <title>Paracnuella aquatica gen. nov., sp. nov., a member of the family Chitinophagaceae isolated from a hot spring.</title>
        <authorList>
            <person name="Wang C."/>
        </authorList>
    </citation>
    <scope>NUCLEOTIDE SEQUENCE</scope>
    <source>
        <strain evidence="3">LB-8</strain>
    </source>
</reference>
<feature type="domain" description="4Fe-4S ferredoxin-type" evidence="2">
    <location>
        <begin position="775"/>
        <end position="805"/>
    </location>
</feature>
<feature type="region of interest" description="Disordered" evidence="1">
    <location>
        <begin position="1041"/>
        <end position="1067"/>
    </location>
</feature>
<dbReference type="Gene3D" id="3.40.228.10">
    <property type="entry name" value="Dimethylsulfoxide Reductase, domain 2"/>
    <property type="match status" value="1"/>
</dbReference>
<sequence>MSDKKYWQSFAELNDKENFQKRSQDEFLEDLPFEDQDGKGWLDAKSPRRDFLKYLGFSTAAATIASCKQPVRKAIPYVNRPENVAPGVAKYYATTYVQSGDVLPIVAKVRDGRPIKIEGNDLCSYTKGGTSARVQASVLDLYDTNRLTHPKQKTGDKFQEVPTYEQLDKLVTSALSGLGGAPVVLLTGTIVSPSTQQVISEFLGKYPGSRHVQYDAMSYSGMLLANEASFGRRAIPSYRFDRAKVIVSLGADFLGTWLNPVEFGRAYSYNRKIDERNPQMSKHYQFESYLSLTGSNADERYSHRPSDTGAVALALYAALGGQVAAPSIADEKLRQGIQKAAADLKANSGAALVVCGSNDPNVQLVVNAINSAIGSNGSTIDWAQPLLVKQGIDKDMVDLVGQMNAGQVGALLVYDANPAYEYFDSAAFINGLKKVKLSVSFNEKMDETTLLCNYSVPTHHFLESWGDAEPKAGYISFMQPTIAPLFKTRPFQTSLLKWAGSNTDYETYFRQYWLGRLGGEQAFDKALQDGVLEGAAPATVTSGGASFNGSGIGNAVAQINANKKAGKDELVIYESVPLGSGKQGGNPWLLELHDPITKATWGNYAMISMTKAEELGIDYKSTDYEYYPEKPVIKITLNNKEVSLPALVIPGMNANTIAIAVGYGRNKELGVASFGIGQNVYPFARFNGTTVEHYAPVTVAGETFGKEKIAQVQIHNSYEGRTEVVKETTMATFKKYPKRYTEFREELAKEYAPKTGDFRKEATLYGDHVQPGLKWGMSIDMNSCIGCGACVVACHLENNVPIVGKKEVLRAHEMYWLRIDRYFVSDDQNPDDLKAVVFQPMLCQHCDNAPCENVCPVAATMHNSEGINQMAYNRCIGTRYCANNCPYKVRRFNWADYTGADSFKDNQKPLVEEGKLDEVVLQMNDDLTRMVLNPDVVVRSRGVMEKCSFCIQRTQEAKLKAKLENRVLVDGDAKTACMQACPTSAIIFGNANDQNSQVSQLRKNNPGRLFYVIEQIHTLPNVSYLAKVRNTDELQENVEEHAEAEHAGQNAEPGIPSEHKAEEKAAH</sequence>
<dbReference type="SUPFAM" id="SSF53706">
    <property type="entry name" value="Formate dehydrogenase/DMSO reductase, domains 1-3"/>
    <property type="match status" value="1"/>
</dbReference>
<dbReference type="PANTHER" id="PTHR42783">
    <property type="entry name" value="GLUTAMATE SYNTHASE [NADPH] SMALL CHAIN"/>
    <property type="match status" value="1"/>
</dbReference>
<dbReference type="Gene3D" id="3.40.50.740">
    <property type="match status" value="1"/>
</dbReference>
<feature type="domain" description="4Fe-4S ferredoxin-type" evidence="2">
    <location>
        <begin position="866"/>
        <end position="895"/>
    </location>
</feature>
<keyword evidence="4" id="KW-1185">Reference proteome</keyword>
<name>A0A9X2XYY5_9BACT</name>
<proteinExistence type="predicted"/>
<dbReference type="CDD" id="cd10551">
    <property type="entry name" value="PsrB"/>
    <property type="match status" value="1"/>
</dbReference>
<feature type="domain" description="4Fe-4S ferredoxin-type" evidence="2">
    <location>
        <begin position="834"/>
        <end position="865"/>
    </location>
</feature>
<accession>A0A9X2XYY5</accession>
<evidence type="ECO:0000313" key="4">
    <source>
        <dbReference type="Proteomes" id="UP001155483"/>
    </source>
</evidence>
<dbReference type="Gene3D" id="3.30.70.20">
    <property type="match status" value="2"/>
</dbReference>
<dbReference type="RefSeq" id="WP_279298676.1">
    <property type="nucleotide sequence ID" value="NZ_JAOTIF010000019.1"/>
</dbReference>
<dbReference type="SUPFAM" id="SSF54862">
    <property type="entry name" value="4Fe-4S ferredoxins"/>
    <property type="match status" value="1"/>
</dbReference>
<evidence type="ECO:0000259" key="2">
    <source>
        <dbReference type="PROSITE" id="PS51379"/>
    </source>
</evidence>
<feature type="compositionally biased region" description="Basic and acidic residues" evidence="1">
    <location>
        <begin position="1057"/>
        <end position="1067"/>
    </location>
</feature>
<protein>
    <submittedName>
        <fullName evidence="3">TAT-variant-translocated molybdopterin oxidoreductase</fullName>
    </submittedName>
</protein>